<gene>
    <name evidence="2" type="ORF">EVAR_33469_1</name>
</gene>
<dbReference type="EMBL" id="BGZK01000551">
    <property type="protein sequence ID" value="GBP49715.1"/>
    <property type="molecule type" value="Genomic_DNA"/>
</dbReference>
<evidence type="ECO:0000313" key="2">
    <source>
        <dbReference type="EMBL" id="GBP49715.1"/>
    </source>
</evidence>
<evidence type="ECO:0000256" key="1">
    <source>
        <dbReference type="SAM" id="MobiDB-lite"/>
    </source>
</evidence>
<name>A0A4C1WHY4_EUMVA</name>
<comment type="caution">
    <text evidence="2">The sequence shown here is derived from an EMBL/GenBank/DDBJ whole genome shotgun (WGS) entry which is preliminary data.</text>
</comment>
<dbReference type="AlphaFoldDB" id="A0A4C1WHY4"/>
<organism evidence="2 3">
    <name type="scientific">Eumeta variegata</name>
    <name type="common">Bagworm moth</name>
    <name type="synonym">Eumeta japonica</name>
    <dbReference type="NCBI Taxonomy" id="151549"/>
    <lineage>
        <taxon>Eukaryota</taxon>
        <taxon>Metazoa</taxon>
        <taxon>Ecdysozoa</taxon>
        <taxon>Arthropoda</taxon>
        <taxon>Hexapoda</taxon>
        <taxon>Insecta</taxon>
        <taxon>Pterygota</taxon>
        <taxon>Neoptera</taxon>
        <taxon>Endopterygota</taxon>
        <taxon>Lepidoptera</taxon>
        <taxon>Glossata</taxon>
        <taxon>Ditrysia</taxon>
        <taxon>Tineoidea</taxon>
        <taxon>Psychidae</taxon>
        <taxon>Oiketicinae</taxon>
        <taxon>Eumeta</taxon>
    </lineage>
</organism>
<evidence type="ECO:0000313" key="3">
    <source>
        <dbReference type="Proteomes" id="UP000299102"/>
    </source>
</evidence>
<keyword evidence="3" id="KW-1185">Reference proteome</keyword>
<accession>A0A4C1WHY4</accession>
<protein>
    <submittedName>
        <fullName evidence="2">Uncharacterized protein</fullName>
    </submittedName>
</protein>
<proteinExistence type="predicted"/>
<dbReference type="Proteomes" id="UP000299102">
    <property type="component" value="Unassembled WGS sequence"/>
</dbReference>
<reference evidence="2 3" key="1">
    <citation type="journal article" date="2019" name="Commun. Biol.">
        <title>The bagworm genome reveals a unique fibroin gene that provides high tensile strength.</title>
        <authorList>
            <person name="Kono N."/>
            <person name="Nakamura H."/>
            <person name="Ohtoshi R."/>
            <person name="Tomita M."/>
            <person name="Numata K."/>
            <person name="Arakawa K."/>
        </authorList>
    </citation>
    <scope>NUCLEOTIDE SEQUENCE [LARGE SCALE GENOMIC DNA]</scope>
</reference>
<feature type="region of interest" description="Disordered" evidence="1">
    <location>
        <begin position="56"/>
        <end position="76"/>
    </location>
</feature>
<sequence length="76" mass="8599">MDLQRGFGNVKHFECEAALDDRTAFTFISRWHKQNGITACRESFASSPSRWSLAGVVDDSRRRRGPSTKSVPDRTP</sequence>